<keyword evidence="1" id="KW-0805">Transcription regulation</keyword>
<gene>
    <name evidence="4" type="ORF">CFR75_09420</name>
</gene>
<dbReference type="PROSITE" id="PS01117">
    <property type="entry name" value="HTH_MARR_1"/>
    <property type="match status" value="1"/>
</dbReference>
<evidence type="ECO:0000313" key="4">
    <source>
        <dbReference type="EMBL" id="PYD56751.1"/>
    </source>
</evidence>
<reference evidence="4 5" key="1">
    <citation type="submission" date="2017-07" db="EMBL/GenBank/DDBJ databases">
        <title>A draft genome sequence of Komagataeibacter xylinus LMG 1515.</title>
        <authorList>
            <person name="Skraban J."/>
            <person name="Cleenwerck I."/>
            <person name="Vandamme P."/>
            <person name="Trcek J."/>
        </authorList>
    </citation>
    <scope>NUCLEOTIDE SEQUENCE [LARGE SCALE GENOMIC DNA]</scope>
    <source>
        <strain evidence="4 5">LMG 1515</strain>
    </source>
</reference>
<dbReference type="PANTHER" id="PTHR33164:SF43">
    <property type="entry name" value="HTH-TYPE TRANSCRIPTIONAL REPRESSOR YETL"/>
    <property type="match status" value="1"/>
</dbReference>
<dbReference type="SUPFAM" id="SSF46785">
    <property type="entry name" value="Winged helix' DNA-binding domain"/>
    <property type="match status" value="1"/>
</dbReference>
<dbReference type="InterPro" id="IPR036390">
    <property type="entry name" value="WH_DNA-bd_sf"/>
</dbReference>
<dbReference type="GO" id="GO:0006950">
    <property type="term" value="P:response to stress"/>
    <property type="evidence" value="ECO:0007669"/>
    <property type="project" value="TreeGrafter"/>
</dbReference>
<dbReference type="PRINTS" id="PR00598">
    <property type="entry name" value="HTHMARR"/>
</dbReference>
<dbReference type="Pfam" id="PF01047">
    <property type="entry name" value="MarR"/>
    <property type="match status" value="1"/>
</dbReference>
<keyword evidence="3" id="KW-0804">Transcription</keyword>
<dbReference type="PROSITE" id="PS50995">
    <property type="entry name" value="HTH_MARR_2"/>
    <property type="match status" value="1"/>
</dbReference>
<name>A0A318PT66_KOMXY</name>
<keyword evidence="2" id="KW-0238">DNA-binding</keyword>
<sequence>MSEQSTLADPWAEYADGTTRPVGRMQLRVWLRMLSCTHLIERCVRKLLRRKFDTTLPRFDVLAQLDASNGMLSMGDLSKRLMVTTGNVTGLIDLMEQEELVERLPHPSDRRITLVQITARGEQLCAAALPAHQEWIQTFLQDLTEEELRQLYGLLSKAKVAISTREAQLAKTRAKSRR</sequence>
<dbReference type="Gene3D" id="1.10.10.10">
    <property type="entry name" value="Winged helix-like DNA-binding domain superfamily/Winged helix DNA-binding domain"/>
    <property type="match status" value="1"/>
</dbReference>
<dbReference type="GO" id="GO:0003700">
    <property type="term" value="F:DNA-binding transcription factor activity"/>
    <property type="evidence" value="ECO:0007669"/>
    <property type="project" value="InterPro"/>
</dbReference>
<keyword evidence="5" id="KW-1185">Reference proteome</keyword>
<dbReference type="RefSeq" id="WP_061274291.1">
    <property type="nucleotide sequence ID" value="NZ_CBCRXN010000015.1"/>
</dbReference>
<dbReference type="STRING" id="1220579.GCA_001571345_01849"/>
<comment type="caution">
    <text evidence="4">The sequence shown here is derived from an EMBL/GenBank/DDBJ whole genome shotgun (WGS) entry which is preliminary data.</text>
</comment>
<dbReference type="InterPro" id="IPR036388">
    <property type="entry name" value="WH-like_DNA-bd_sf"/>
</dbReference>
<dbReference type="SMART" id="SM00347">
    <property type="entry name" value="HTH_MARR"/>
    <property type="match status" value="1"/>
</dbReference>
<accession>A0A318PT66</accession>
<dbReference type="EMBL" id="NKUC01000017">
    <property type="protein sequence ID" value="PYD56751.1"/>
    <property type="molecule type" value="Genomic_DNA"/>
</dbReference>
<dbReference type="Proteomes" id="UP000248257">
    <property type="component" value="Unassembled WGS sequence"/>
</dbReference>
<dbReference type="PANTHER" id="PTHR33164">
    <property type="entry name" value="TRANSCRIPTIONAL REGULATOR, MARR FAMILY"/>
    <property type="match status" value="1"/>
</dbReference>
<protein>
    <submittedName>
        <fullName evidence="4">MarR family transcriptional regulator</fullName>
    </submittedName>
</protein>
<dbReference type="InterPro" id="IPR023187">
    <property type="entry name" value="Tscrpt_reg_MarR-type_CS"/>
</dbReference>
<evidence type="ECO:0000256" key="2">
    <source>
        <dbReference type="ARBA" id="ARBA00023125"/>
    </source>
</evidence>
<evidence type="ECO:0000313" key="5">
    <source>
        <dbReference type="Proteomes" id="UP000248257"/>
    </source>
</evidence>
<evidence type="ECO:0000256" key="1">
    <source>
        <dbReference type="ARBA" id="ARBA00023015"/>
    </source>
</evidence>
<dbReference type="InterPro" id="IPR039422">
    <property type="entry name" value="MarR/SlyA-like"/>
</dbReference>
<dbReference type="AlphaFoldDB" id="A0A318PT66"/>
<organism evidence="4 5">
    <name type="scientific">Komagataeibacter xylinus</name>
    <name type="common">Gluconacetobacter xylinus</name>
    <dbReference type="NCBI Taxonomy" id="28448"/>
    <lineage>
        <taxon>Bacteria</taxon>
        <taxon>Pseudomonadati</taxon>
        <taxon>Pseudomonadota</taxon>
        <taxon>Alphaproteobacteria</taxon>
        <taxon>Acetobacterales</taxon>
        <taxon>Acetobacteraceae</taxon>
        <taxon>Komagataeibacter</taxon>
    </lineage>
</organism>
<dbReference type="GO" id="GO:0003677">
    <property type="term" value="F:DNA binding"/>
    <property type="evidence" value="ECO:0007669"/>
    <property type="project" value="UniProtKB-KW"/>
</dbReference>
<evidence type="ECO:0000256" key="3">
    <source>
        <dbReference type="ARBA" id="ARBA00023163"/>
    </source>
</evidence>
<dbReference type="InterPro" id="IPR000835">
    <property type="entry name" value="HTH_MarR-typ"/>
</dbReference>
<proteinExistence type="predicted"/>
<dbReference type="OrthoDB" id="7063965at2"/>